<accession>A0A8J5LJ14</accession>
<dbReference type="Proteomes" id="UP000734854">
    <property type="component" value="Unassembled WGS sequence"/>
</dbReference>
<dbReference type="InterPro" id="IPR012337">
    <property type="entry name" value="RNaseH-like_sf"/>
</dbReference>
<dbReference type="Gene3D" id="3.30.420.10">
    <property type="entry name" value="Ribonuclease H-like superfamily/Ribonuclease H"/>
    <property type="match status" value="1"/>
</dbReference>
<dbReference type="GO" id="GO:0003676">
    <property type="term" value="F:nucleic acid binding"/>
    <property type="evidence" value="ECO:0007669"/>
    <property type="project" value="InterPro"/>
</dbReference>
<evidence type="ECO:0000259" key="1">
    <source>
        <dbReference type="PROSITE" id="PS50879"/>
    </source>
</evidence>
<gene>
    <name evidence="2" type="ORF">ZIOFF_018969</name>
</gene>
<dbReference type="InterPro" id="IPR002156">
    <property type="entry name" value="RNaseH_domain"/>
</dbReference>
<dbReference type="InterPro" id="IPR036397">
    <property type="entry name" value="RNaseH_sf"/>
</dbReference>
<organism evidence="2 3">
    <name type="scientific">Zingiber officinale</name>
    <name type="common">Ginger</name>
    <name type="synonym">Amomum zingiber</name>
    <dbReference type="NCBI Taxonomy" id="94328"/>
    <lineage>
        <taxon>Eukaryota</taxon>
        <taxon>Viridiplantae</taxon>
        <taxon>Streptophyta</taxon>
        <taxon>Embryophyta</taxon>
        <taxon>Tracheophyta</taxon>
        <taxon>Spermatophyta</taxon>
        <taxon>Magnoliopsida</taxon>
        <taxon>Liliopsida</taxon>
        <taxon>Zingiberales</taxon>
        <taxon>Zingiberaceae</taxon>
        <taxon>Zingiber</taxon>
    </lineage>
</organism>
<proteinExistence type="predicted"/>
<dbReference type="EMBL" id="JACMSC010000005">
    <property type="protein sequence ID" value="KAG6521836.1"/>
    <property type="molecule type" value="Genomic_DNA"/>
</dbReference>
<comment type="caution">
    <text evidence="2">The sequence shown here is derived from an EMBL/GenBank/DDBJ whole genome shotgun (WGS) entry which is preliminary data.</text>
</comment>
<dbReference type="SUPFAM" id="SSF53098">
    <property type="entry name" value="Ribonuclease H-like"/>
    <property type="match status" value="1"/>
</dbReference>
<reference evidence="2 3" key="1">
    <citation type="submission" date="2020-08" db="EMBL/GenBank/DDBJ databases">
        <title>Plant Genome Project.</title>
        <authorList>
            <person name="Zhang R.-G."/>
        </authorList>
    </citation>
    <scope>NUCLEOTIDE SEQUENCE [LARGE SCALE GENOMIC DNA]</scope>
    <source>
        <tissue evidence="2">Rhizome</tissue>
    </source>
</reference>
<sequence length="253" mass="29274">METDGSIMGWGGVCKWKPNKANPINMEKVCAYAHGKFPTVKSVIDAEIFVVMETMSALKIHFLDKEEITLRTDCQAIIGFHNKSVKNKPFGVRWIAFMDFITGIGIKVNFEHIDGKLNIFADSLSRLVEDQEMVAVLTEEGREGSTQFPLLTEYEDLIHDTAKWIILQEENPKRHRMKEIEDQAIRNASLAITEPELIQQMKEYEFNHRRHLGGGKENYWMEKLLIIQETQKDLWRASNALRDVYRVIHETPP</sequence>
<protein>
    <recommendedName>
        <fullName evidence="1">RNase H type-1 domain-containing protein</fullName>
    </recommendedName>
</protein>
<feature type="domain" description="RNase H type-1" evidence="1">
    <location>
        <begin position="1"/>
        <end position="130"/>
    </location>
</feature>
<dbReference type="GO" id="GO:0004523">
    <property type="term" value="F:RNA-DNA hybrid ribonuclease activity"/>
    <property type="evidence" value="ECO:0007669"/>
    <property type="project" value="InterPro"/>
</dbReference>
<evidence type="ECO:0000313" key="3">
    <source>
        <dbReference type="Proteomes" id="UP000734854"/>
    </source>
</evidence>
<name>A0A8J5LJ14_ZINOF</name>
<keyword evidence="3" id="KW-1185">Reference proteome</keyword>
<evidence type="ECO:0000313" key="2">
    <source>
        <dbReference type="EMBL" id="KAG6521836.1"/>
    </source>
</evidence>
<dbReference type="AlphaFoldDB" id="A0A8J5LJ14"/>
<dbReference type="PROSITE" id="PS50879">
    <property type="entry name" value="RNASE_H_1"/>
    <property type="match status" value="1"/>
</dbReference>